<accession>A0ABW5LRK6</accession>
<feature type="chain" id="PRO_5045733529" description="Nicotinic acid mononucleotide adenyltransferase" evidence="1">
    <location>
        <begin position="25"/>
        <end position="307"/>
    </location>
</feature>
<dbReference type="RefSeq" id="WP_379665621.1">
    <property type="nucleotide sequence ID" value="NZ_JBHULH010000003.1"/>
</dbReference>
<keyword evidence="1" id="KW-0732">Signal</keyword>
<keyword evidence="3" id="KW-1185">Reference proteome</keyword>
<dbReference type="PROSITE" id="PS51257">
    <property type="entry name" value="PROKAR_LIPOPROTEIN"/>
    <property type="match status" value="1"/>
</dbReference>
<evidence type="ECO:0000256" key="1">
    <source>
        <dbReference type="SAM" id="SignalP"/>
    </source>
</evidence>
<evidence type="ECO:0000313" key="2">
    <source>
        <dbReference type="EMBL" id="MFD2566911.1"/>
    </source>
</evidence>
<reference evidence="3" key="1">
    <citation type="journal article" date="2019" name="Int. J. Syst. Evol. Microbiol.">
        <title>The Global Catalogue of Microorganisms (GCM) 10K type strain sequencing project: providing services to taxonomists for standard genome sequencing and annotation.</title>
        <authorList>
            <consortium name="The Broad Institute Genomics Platform"/>
            <consortium name="The Broad Institute Genome Sequencing Center for Infectious Disease"/>
            <person name="Wu L."/>
            <person name="Ma J."/>
        </authorList>
    </citation>
    <scope>NUCLEOTIDE SEQUENCE [LARGE SCALE GENOMIC DNA]</scope>
    <source>
        <strain evidence="3">KCTC 52127</strain>
    </source>
</reference>
<evidence type="ECO:0000313" key="3">
    <source>
        <dbReference type="Proteomes" id="UP001597508"/>
    </source>
</evidence>
<name>A0ABW5LRK6_9FLAO</name>
<sequence length="307" mass="35051">MRAIKLLLVTLFTGALFSSCSVFIEDVVDDSITLNELMSSYDLWYVDIHRTTGTGEIPFVTRAFTLSFFNGNLYANNNIAGIGFTGNGLGIVVGDYNTFGTRLETFHDVDGRNDFIVTQLSSNEIEIYNGFHNVSYILVGYQRSHFDYDRLFYDNIEYFLQEYDAWERTDISASGTANAFDDEHYLQFTPENNTTFYSSHDEFGTNIGGIMWDFTGSYEVFDVQGNSNLKILTLNYDGGDIEEFELSVVNDQKVELFHLSSQTTYGFTGRGFIQFLKNGEKAKTSVRNNGRKRTKIIRKVKERRSIK</sequence>
<proteinExistence type="predicted"/>
<comment type="caution">
    <text evidence="2">The sequence shown here is derived from an EMBL/GenBank/DDBJ whole genome shotgun (WGS) entry which is preliminary data.</text>
</comment>
<dbReference type="EMBL" id="JBHULH010000003">
    <property type="protein sequence ID" value="MFD2566911.1"/>
    <property type="molecule type" value="Genomic_DNA"/>
</dbReference>
<gene>
    <name evidence="2" type="ORF">ACFSRZ_05980</name>
</gene>
<organism evidence="2 3">
    <name type="scientific">Pseudotenacibaculum haliotis</name>
    <dbReference type="NCBI Taxonomy" id="1862138"/>
    <lineage>
        <taxon>Bacteria</taxon>
        <taxon>Pseudomonadati</taxon>
        <taxon>Bacteroidota</taxon>
        <taxon>Flavobacteriia</taxon>
        <taxon>Flavobacteriales</taxon>
        <taxon>Flavobacteriaceae</taxon>
        <taxon>Pseudotenacibaculum</taxon>
    </lineage>
</organism>
<dbReference type="Proteomes" id="UP001597508">
    <property type="component" value="Unassembled WGS sequence"/>
</dbReference>
<evidence type="ECO:0008006" key="4">
    <source>
        <dbReference type="Google" id="ProtNLM"/>
    </source>
</evidence>
<feature type="signal peptide" evidence="1">
    <location>
        <begin position="1"/>
        <end position="24"/>
    </location>
</feature>
<protein>
    <recommendedName>
        <fullName evidence="4">Nicotinic acid mononucleotide adenyltransferase</fullName>
    </recommendedName>
</protein>